<name>A0A1M5NBR7_9BRAD</name>
<gene>
    <name evidence="2" type="ORF">SAMN05443248_2928</name>
</gene>
<evidence type="ECO:0000256" key="1">
    <source>
        <dbReference type="SAM" id="MobiDB-lite"/>
    </source>
</evidence>
<dbReference type="AlphaFoldDB" id="A0A1M5NBR7"/>
<feature type="region of interest" description="Disordered" evidence="1">
    <location>
        <begin position="103"/>
        <end position="137"/>
    </location>
</feature>
<accession>A0A1M5NBR7</accession>
<evidence type="ECO:0000313" key="3">
    <source>
        <dbReference type="Proteomes" id="UP000189796"/>
    </source>
</evidence>
<dbReference type="RefSeq" id="WP_079601854.1">
    <property type="nucleotide sequence ID" value="NZ_LT670817.1"/>
</dbReference>
<organism evidence="2 3">
    <name type="scientific">Bradyrhizobium erythrophlei</name>
    <dbReference type="NCBI Taxonomy" id="1437360"/>
    <lineage>
        <taxon>Bacteria</taxon>
        <taxon>Pseudomonadati</taxon>
        <taxon>Pseudomonadota</taxon>
        <taxon>Alphaproteobacteria</taxon>
        <taxon>Hyphomicrobiales</taxon>
        <taxon>Nitrobacteraceae</taxon>
        <taxon>Bradyrhizobium</taxon>
    </lineage>
</organism>
<sequence length="137" mass="14950">MTSLRGDERTEFPQSVRKAAFRRCCKGCSVEGVANIPGVPQCEGCGNELRPGGTFYEHMDPDGLGGEPTAENCQVRCTVCKKSKDKVDNKIMSTADRKLKAAYGLKPSKRSPIKGQGFQKAPPQNKASSPINKWRGF</sequence>
<dbReference type="EMBL" id="LT670817">
    <property type="protein sequence ID" value="SHG87066.1"/>
    <property type="molecule type" value="Genomic_DNA"/>
</dbReference>
<dbReference type="OrthoDB" id="7864830at2"/>
<proteinExistence type="predicted"/>
<dbReference type="Proteomes" id="UP000189796">
    <property type="component" value="Chromosome I"/>
</dbReference>
<evidence type="ECO:0000313" key="2">
    <source>
        <dbReference type="EMBL" id="SHG87066.1"/>
    </source>
</evidence>
<protein>
    <submittedName>
        <fullName evidence="2">Uncharacterized protein</fullName>
    </submittedName>
</protein>
<reference evidence="2 3" key="1">
    <citation type="submission" date="2016-11" db="EMBL/GenBank/DDBJ databases">
        <authorList>
            <person name="Jaros S."/>
            <person name="Januszkiewicz K."/>
            <person name="Wedrychowicz H."/>
        </authorList>
    </citation>
    <scope>NUCLEOTIDE SEQUENCE [LARGE SCALE GENOMIC DNA]</scope>
    <source>
        <strain evidence="2 3">GAS138</strain>
    </source>
</reference>